<evidence type="ECO:0000256" key="6">
    <source>
        <dbReference type="ARBA" id="ARBA00023134"/>
    </source>
</evidence>
<protein>
    <recommendedName>
        <fullName evidence="2">mannose-1-phosphate guanylyltransferase</fullName>
        <ecNumber evidence="2">2.7.7.13</ecNumber>
    </recommendedName>
</protein>
<dbReference type="Pfam" id="PF01050">
    <property type="entry name" value="MannoseP_isomer"/>
    <property type="match status" value="1"/>
</dbReference>
<evidence type="ECO:0000259" key="11">
    <source>
        <dbReference type="Pfam" id="PF22640"/>
    </source>
</evidence>
<dbReference type="HOGENOM" id="CLU_035527_1_0_3"/>
<dbReference type="GO" id="GO:0000271">
    <property type="term" value="P:polysaccharide biosynthetic process"/>
    <property type="evidence" value="ECO:0007669"/>
    <property type="project" value="InterPro"/>
</dbReference>
<keyword evidence="6" id="KW-0342">GTP-binding</keyword>
<evidence type="ECO:0000256" key="1">
    <source>
        <dbReference type="ARBA" id="ARBA00006115"/>
    </source>
</evidence>
<dbReference type="CDD" id="cd02213">
    <property type="entry name" value="cupin_PMI_typeII_C"/>
    <property type="match status" value="1"/>
</dbReference>
<dbReference type="SUPFAM" id="SSF53448">
    <property type="entry name" value="Nucleotide-diphospho-sugar transferases"/>
    <property type="match status" value="1"/>
</dbReference>
<evidence type="ECO:0000259" key="10">
    <source>
        <dbReference type="Pfam" id="PF01050"/>
    </source>
</evidence>
<dbReference type="InterPro" id="IPR049577">
    <property type="entry name" value="GMPP_N"/>
</dbReference>
<dbReference type="STRING" id="93059.P9211_17301"/>
<dbReference type="OrthoDB" id="9806359at2"/>
<dbReference type="NCBIfam" id="TIGR01479">
    <property type="entry name" value="GMP_PMI"/>
    <property type="match status" value="1"/>
</dbReference>
<dbReference type="PANTHER" id="PTHR46390">
    <property type="entry name" value="MANNOSE-1-PHOSPHATE GUANYLYLTRANSFERASE"/>
    <property type="match status" value="1"/>
</dbReference>
<feature type="domain" description="MannoseP isomerase/GMP-like beta-helix" evidence="11">
    <location>
        <begin position="306"/>
        <end position="355"/>
    </location>
</feature>
<dbReference type="AlphaFoldDB" id="A9BD48"/>
<dbReference type="GO" id="GO:0009298">
    <property type="term" value="P:GDP-mannose biosynthetic process"/>
    <property type="evidence" value="ECO:0007669"/>
    <property type="project" value="TreeGrafter"/>
</dbReference>
<dbReference type="Gene3D" id="2.60.120.10">
    <property type="entry name" value="Jelly Rolls"/>
    <property type="match status" value="1"/>
</dbReference>
<dbReference type="RefSeq" id="WP_012196281.1">
    <property type="nucleotide sequence ID" value="NC_009976.1"/>
</dbReference>
<reference evidence="12 13" key="1">
    <citation type="journal article" date="2007" name="PLoS Genet.">
        <title>Patterns and implications of gene gain and loss in the evolution of Prochlorococcus.</title>
        <authorList>
            <person name="Kettler G.C."/>
            <person name="Martiny A.C."/>
            <person name="Huang K."/>
            <person name="Zucker J."/>
            <person name="Coleman M.L."/>
            <person name="Rodrigue S."/>
            <person name="Chen F."/>
            <person name="Lapidus A."/>
            <person name="Ferriera S."/>
            <person name="Johnson J."/>
            <person name="Steglich C."/>
            <person name="Church G.M."/>
            <person name="Richardson P."/>
            <person name="Chisholm S.W."/>
        </authorList>
    </citation>
    <scope>NUCLEOTIDE SEQUENCE [LARGE SCALE GENOMIC DNA]</scope>
    <source>
        <strain evidence="13">MIT 9211</strain>
    </source>
</reference>
<dbReference type="eggNOG" id="COG0662">
    <property type="taxonomic scope" value="Bacteria"/>
</dbReference>
<dbReference type="InterPro" id="IPR014710">
    <property type="entry name" value="RmlC-like_jellyroll"/>
</dbReference>
<proteinExistence type="inferred from homology"/>
<dbReference type="EC" id="2.7.7.13" evidence="2"/>
<dbReference type="InterPro" id="IPR001538">
    <property type="entry name" value="Man6P_isomerase-2_C"/>
</dbReference>
<evidence type="ECO:0000256" key="8">
    <source>
        <dbReference type="RuleBase" id="RU004190"/>
    </source>
</evidence>
<evidence type="ECO:0000256" key="4">
    <source>
        <dbReference type="ARBA" id="ARBA00022695"/>
    </source>
</evidence>
<evidence type="ECO:0000256" key="5">
    <source>
        <dbReference type="ARBA" id="ARBA00022741"/>
    </source>
</evidence>
<keyword evidence="4 12" id="KW-0548">Nucleotidyltransferase</keyword>
<dbReference type="EMBL" id="CP000878">
    <property type="protein sequence ID" value="ABX09661.1"/>
    <property type="molecule type" value="Genomic_DNA"/>
</dbReference>
<evidence type="ECO:0000256" key="2">
    <source>
        <dbReference type="ARBA" id="ARBA00012387"/>
    </source>
</evidence>
<dbReference type="InterPro" id="IPR005835">
    <property type="entry name" value="NTP_transferase_dom"/>
</dbReference>
<feature type="domain" description="Nucleotidyl transferase" evidence="9">
    <location>
        <begin position="8"/>
        <end position="293"/>
    </location>
</feature>
<feature type="domain" description="Mannose-6-phosphate isomerase type II C-terminal" evidence="10">
    <location>
        <begin position="361"/>
        <end position="473"/>
    </location>
</feature>
<dbReference type="Pfam" id="PF00483">
    <property type="entry name" value="NTP_transferase"/>
    <property type="match status" value="1"/>
</dbReference>
<sequence>MTDRPLIPVILCGGSGTRLWPLSRASYPKQYWSLCGNENESLLQQTHKRLEGLPELEQPLLICHEEHRFIVAEQMREINIEPKEIILEPVGRNTAAAIAVAAIKATESGEDPQLLVLSADHEIRNVEEFQKSIAAGRIEAQKGKLITFGIIPTCAETGYGYIQAKEPIDHSNPKAVKINKFFEKPTQEKAEEFIANPCFSWNSGMFLFQASTILKELEKLAPKILKSCKSALQGELSDLDFLRLEKKAFSECPNLSIDIAVMEKTNLGTVLPLNAGWNDVGNWHSLWETASKDSNGNFSKGKVIIKRSKNCYFRSEHRLIVGLGVEDLILIETDDAVLVTNQKDAQSVKDIVNELEHKKLSESKAHRKIYRPWGHYTSIVEGKRWQVKRIEVKPGEFLSLQMHHHRAEHWVIVKGTALIERDGKEELLGENQSTYIPLGCKHRLGNPGKMPLELIEIQSGAYIGEDDILRLEDRYGRVNKNK</sequence>
<dbReference type="InterPro" id="IPR051161">
    <property type="entry name" value="Mannose-6P_isomerase_type2"/>
</dbReference>
<dbReference type="Gene3D" id="3.90.550.10">
    <property type="entry name" value="Spore Coat Polysaccharide Biosynthesis Protein SpsA, Chain A"/>
    <property type="match status" value="1"/>
</dbReference>
<accession>A9BD48</accession>
<dbReference type="KEGG" id="pmj:P9211_17301"/>
<dbReference type="InterPro" id="IPR029044">
    <property type="entry name" value="Nucleotide-diphossugar_trans"/>
</dbReference>
<dbReference type="Pfam" id="PF22640">
    <property type="entry name" value="ManC_GMP_beta-helix"/>
    <property type="match status" value="1"/>
</dbReference>
<dbReference type="GO" id="GO:0004475">
    <property type="term" value="F:mannose-1-phosphate guanylyltransferase (GTP) activity"/>
    <property type="evidence" value="ECO:0007669"/>
    <property type="project" value="UniProtKB-EC"/>
</dbReference>
<gene>
    <name evidence="12" type="primary">manC</name>
    <name evidence="12" type="ordered locus">P9211_17301</name>
</gene>
<dbReference type="InterPro" id="IPR011051">
    <property type="entry name" value="RmlC_Cupin_sf"/>
</dbReference>
<dbReference type="SUPFAM" id="SSF51182">
    <property type="entry name" value="RmlC-like cupins"/>
    <property type="match status" value="1"/>
</dbReference>
<dbReference type="Proteomes" id="UP000000788">
    <property type="component" value="Chromosome"/>
</dbReference>
<name>A9BD48_PROM4</name>
<dbReference type="GO" id="GO:0005525">
    <property type="term" value="F:GTP binding"/>
    <property type="evidence" value="ECO:0007669"/>
    <property type="project" value="UniProtKB-KW"/>
</dbReference>
<keyword evidence="5" id="KW-0547">Nucleotide-binding</keyword>
<comment type="catalytic activity">
    <reaction evidence="7">
        <text>alpha-D-mannose 1-phosphate + GTP + H(+) = GDP-alpha-D-mannose + diphosphate</text>
        <dbReference type="Rhea" id="RHEA:15229"/>
        <dbReference type="ChEBI" id="CHEBI:15378"/>
        <dbReference type="ChEBI" id="CHEBI:33019"/>
        <dbReference type="ChEBI" id="CHEBI:37565"/>
        <dbReference type="ChEBI" id="CHEBI:57527"/>
        <dbReference type="ChEBI" id="CHEBI:58409"/>
        <dbReference type="EC" id="2.7.7.13"/>
    </reaction>
</comment>
<dbReference type="CDD" id="cd02509">
    <property type="entry name" value="GDP-M1P_Guanylyltransferase"/>
    <property type="match status" value="1"/>
</dbReference>
<evidence type="ECO:0000313" key="13">
    <source>
        <dbReference type="Proteomes" id="UP000000788"/>
    </source>
</evidence>
<comment type="similarity">
    <text evidence="1 8">Belongs to the mannose-6-phosphate isomerase type 2 family.</text>
</comment>
<keyword evidence="13" id="KW-1185">Reference proteome</keyword>
<dbReference type="InterPro" id="IPR054566">
    <property type="entry name" value="ManC/GMP-like_b-helix"/>
</dbReference>
<keyword evidence="3 12" id="KW-0808">Transferase</keyword>
<evidence type="ECO:0000256" key="3">
    <source>
        <dbReference type="ARBA" id="ARBA00022679"/>
    </source>
</evidence>
<dbReference type="InterPro" id="IPR006375">
    <property type="entry name" value="Man1P_GuaTrfase/Man6P_Isoase"/>
</dbReference>
<evidence type="ECO:0000259" key="9">
    <source>
        <dbReference type="Pfam" id="PF00483"/>
    </source>
</evidence>
<dbReference type="FunFam" id="2.60.120.10:FF:000032">
    <property type="entry name" value="Mannose-1-phosphate guanylyltransferase/mannose-6-phosphate isomerase"/>
    <property type="match status" value="1"/>
</dbReference>
<evidence type="ECO:0000313" key="12">
    <source>
        <dbReference type="EMBL" id="ABX09661.1"/>
    </source>
</evidence>
<dbReference type="eggNOG" id="COG0836">
    <property type="taxonomic scope" value="Bacteria"/>
</dbReference>
<dbReference type="FunFam" id="3.90.550.10:FF:000046">
    <property type="entry name" value="Mannose-1-phosphate guanylyltransferase (GDP)"/>
    <property type="match status" value="1"/>
</dbReference>
<organism evidence="12 13">
    <name type="scientific">Prochlorococcus marinus (strain MIT 9211)</name>
    <dbReference type="NCBI Taxonomy" id="93059"/>
    <lineage>
        <taxon>Bacteria</taxon>
        <taxon>Bacillati</taxon>
        <taxon>Cyanobacteriota</taxon>
        <taxon>Cyanophyceae</taxon>
        <taxon>Synechococcales</taxon>
        <taxon>Prochlorococcaceae</taxon>
        <taxon>Prochlorococcus</taxon>
    </lineage>
</organism>
<dbReference type="PANTHER" id="PTHR46390:SF1">
    <property type="entry name" value="MANNOSE-1-PHOSPHATE GUANYLYLTRANSFERASE"/>
    <property type="match status" value="1"/>
</dbReference>
<evidence type="ECO:0000256" key="7">
    <source>
        <dbReference type="ARBA" id="ARBA00047343"/>
    </source>
</evidence>